<evidence type="ECO:0000313" key="3">
    <source>
        <dbReference type="Proteomes" id="UP000187166"/>
    </source>
</evidence>
<dbReference type="Pfam" id="PF02517">
    <property type="entry name" value="Rce1-like"/>
    <property type="match status" value="1"/>
</dbReference>
<dbReference type="GO" id="GO:0004175">
    <property type="term" value="F:endopeptidase activity"/>
    <property type="evidence" value="ECO:0007669"/>
    <property type="project" value="UniProtKB-ARBA"/>
</dbReference>
<evidence type="ECO:0000313" key="2">
    <source>
        <dbReference type="EMBL" id="OLR65297.1"/>
    </source>
</evidence>
<accession>A0A1U7M146</accession>
<gene>
    <name evidence="2" type="ORF">BIV18_07110</name>
</gene>
<feature type="domain" description="CAAX prenyl protease 2/Lysostaphin resistance protein A-like" evidence="1">
    <location>
        <begin position="19"/>
        <end position="63"/>
    </location>
</feature>
<sequence length="63" mass="7185">MKYFGENIKVNDINKISPLETIITSVVLIPIGEELYFRKFGLNFLKSKGLDKKHVILLSALSF</sequence>
<protein>
    <recommendedName>
        <fullName evidence="1">CAAX prenyl protease 2/Lysostaphin resistance protein A-like domain-containing protein</fullName>
    </recommendedName>
</protein>
<dbReference type="Proteomes" id="UP000187166">
    <property type="component" value="Unassembled WGS sequence"/>
</dbReference>
<organism evidence="2 3">
    <name type="scientific">Peptoniphilus porci</name>
    <dbReference type="NCBI Taxonomy" id="2652280"/>
    <lineage>
        <taxon>Bacteria</taxon>
        <taxon>Bacillati</taxon>
        <taxon>Bacillota</taxon>
        <taxon>Tissierellia</taxon>
        <taxon>Tissierellales</taxon>
        <taxon>Peptoniphilaceae</taxon>
        <taxon>Peptoniphilus</taxon>
    </lineage>
</organism>
<keyword evidence="3" id="KW-1185">Reference proteome</keyword>
<dbReference type="GO" id="GO:0080120">
    <property type="term" value="P:CAAX-box protein maturation"/>
    <property type="evidence" value="ECO:0007669"/>
    <property type="project" value="UniProtKB-ARBA"/>
</dbReference>
<reference evidence="2 3" key="1">
    <citation type="journal article" date="2016" name="Appl. Environ. Microbiol.">
        <title>Function and Phylogeny of Bacterial Butyryl Coenzyme A:Acetate Transferases and Their Diversity in the Proximal Colon of Swine.</title>
        <authorList>
            <person name="Trachsel J."/>
            <person name="Bayles D.O."/>
            <person name="Looft T."/>
            <person name="Levine U.Y."/>
            <person name="Allen H.K."/>
        </authorList>
    </citation>
    <scope>NUCLEOTIDE SEQUENCE [LARGE SCALE GENOMIC DNA]</scope>
    <source>
        <strain evidence="2 3">35-6-1</strain>
    </source>
</reference>
<proteinExistence type="predicted"/>
<dbReference type="EMBL" id="MJIH01000001">
    <property type="protein sequence ID" value="OLR65297.1"/>
    <property type="molecule type" value="Genomic_DNA"/>
</dbReference>
<dbReference type="AlphaFoldDB" id="A0A1U7M146"/>
<dbReference type="InterPro" id="IPR003675">
    <property type="entry name" value="Rce1/LyrA-like_dom"/>
</dbReference>
<name>A0A1U7M146_9FIRM</name>
<comment type="caution">
    <text evidence="2">The sequence shown here is derived from an EMBL/GenBank/DDBJ whole genome shotgun (WGS) entry which is preliminary data.</text>
</comment>
<evidence type="ECO:0000259" key="1">
    <source>
        <dbReference type="Pfam" id="PF02517"/>
    </source>
</evidence>